<comment type="caution">
    <text evidence="1">The sequence shown here is derived from an EMBL/GenBank/DDBJ whole genome shotgun (WGS) entry which is preliminary data.</text>
</comment>
<sequence>MLPAASSIPASDSFAIRIATRADAAGLADWLHAHWPLPELAARGRRAMLERLLARPELGACVVAEAAGRPRACLPALLSPHLGLHGLVAQASEWWEAGTPASGAYFDACLAALAEWCAAHGVRHLLLAPGLPVAPARRRRHASGLWHIGIEPGAKSLG</sequence>
<proteinExistence type="predicted"/>
<keyword evidence="2" id="KW-1185">Reference proteome</keyword>
<accession>A0ABM8XSG9</accession>
<evidence type="ECO:0000313" key="1">
    <source>
        <dbReference type="EMBL" id="CAG9183258.1"/>
    </source>
</evidence>
<dbReference type="SUPFAM" id="SSF55729">
    <property type="entry name" value="Acyl-CoA N-acyltransferases (Nat)"/>
    <property type="match status" value="1"/>
</dbReference>
<gene>
    <name evidence="1" type="ORF">LMG21510_04776</name>
</gene>
<evidence type="ECO:0000313" key="2">
    <source>
        <dbReference type="Proteomes" id="UP000721236"/>
    </source>
</evidence>
<reference evidence="1 2" key="1">
    <citation type="submission" date="2021-08" db="EMBL/GenBank/DDBJ databases">
        <authorList>
            <person name="Peeters C."/>
        </authorList>
    </citation>
    <scope>NUCLEOTIDE SEQUENCE [LARGE SCALE GENOMIC DNA]</scope>
    <source>
        <strain evidence="1 2">LMG 21510</strain>
    </source>
</reference>
<dbReference type="Gene3D" id="3.40.630.30">
    <property type="match status" value="1"/>
</dbReference>
<dbReference type="RefSeq" id="WP_224044363.1">
    <property type="nucleotide sequence ID" value="NZ_CAJZAH010000009.1"/>
</dbReference>
<evidence type="ECO:0008006" key="3">
    <source>
        <dbReference type="Google" id="ProtNLM"/>
    </source>
</evidence>
<organism evidence="1 2">
    <name type="scientific">Cupriavidus respiraculi</name>
    <dbReference type="NCBI Taxonomy" id="195930"/>
    <lineage>
        <taxon>Bacteria</taxon>
        <taxon>Pseudomonadati</taxon>
        <taxon>Pseudomonadota</taxon>
        <taxon>Betaproteobacteria</taxon>
        <taxon>Burkholderiales</taxon>
        <taxon>Burkholderiaceae</taxon>
        <taxon>Cupriavidus</taxon>
    </lineage>
</organism>
<name>A0ABM8XSG9_9BURK</name>
<dbReference type="Proteomes" id="UP000721236">
    <property type="component" value="Unassembled WGS sequence"/>
</dbReference>
<dbReference type="InterPro" id="IPR016181">
    <property type="entry name" value="Acyl_CoA_acyltransferase"/>
</dbReference>
<dbReference type="EMBL" id="CAJZAH010000009">
    <property type="protein sequence ID" value="CAG9183258.1"/>
    <property type="molecule type" value="Genomic_DNA"/>
</dbReference>
<protein>
    <recommendedName>
        <fullName evidence="3">N-acetyltransferase domain-containing protein</fullName>
    </recommendedName>
</protein>